<dbReference type="AlphaFoldDB" id="A0A0F9KT30"/>
<gene>
    <name evidence="1" type="ORF">LCGC14_1288940</name>
</gene>
<sequence>MVMHHRHSGGASGPKLGADDFLDEGTLVQAMGQRAVDPARVDRSYVENCFVDPTAGWRSPAQLMGLTTALEAKADRSYANACSVAPEPAPLTLVETIARLGTMEAKVNGSWINACFVQA</sequence>
<organism evidence="1">
    <name type="scientific">marine sediment metagenome</name>
    <dbReference type="NCBI Taxonomy" id="412755"/>
    <lineage>
        <taxon>unclassified sequences</taxon>
        <taxon>metagenomes</taxon>
        <taxon>ecological metagenomes</taxon>
    </lineage>
</organism>
<protein>
    <submittedName>
        <fullName evidence="1">Uncharacterized protein</fullName>
    </submittedName>
</protein>
<comment type="caution">
    <text evidence="1">The sequence shown here is derived from an EMBL/GenBank/DDBJ whole genome shotgun (WGS) entry which is preliminary data.</text>
</comment>
<accession>A0A0F9KT30</accession>
<proteinExistence type="predicted"/>
<dbReference type="EMBL" id="LAZR01007409">
    <property type="protein sequence ID" value="KKM85454.1"/>
    <property type="molecule type" value="Genomic_DNA"/>
</dbReference>
<evidence type="ECO:0000313" key="1">
    <source>
        <dbReference type="EMBL" id="KKM85454.1"/>
    </source>
</evidence>
<name>A0A0F9KT30_9ZZZZ</name>
<reference evidence="1" key="1">
    <citation type="journal article" date="2015" name="Nature">
        <title>Complex archaea that bridge the gap between prokaryotes and eukaryotes.</title>
        <authorList>
            <person name="Spang A."/>
            <person name="Saw J.H."/>
            <person name="Jorgensen S.L."/>
            <person name="Zaremba-Niedzwiedzka K."/>
            <person name="Martijn J."/>
            <person name="Lind A.E."/>
            <person name="van Eijk R."/>
            <person name="Schleper C."/>
            <person name="Guy L."/>
            <person name="Ettema T.J."/>
        </authorList>
    </citation>
    <scope>NUCLEOTIDE SEQUENCE</scope>
</reference>